<keyword evidence="1" id="KW-1185">Reference proteome</keyword>
<evidence type="ECO:0000313" key="2">
    <source>
        <dbReference type="WBParaSite" id="ACRNAN_scaffold25500.g18449.t1"/>
    </source>
</evidence>
<name>A0A914DFM4_9BILA</name>
<dbReference type="GO" id="GO:0016787">
    <property type="term" value="F:hydrolase activity"/>
    <property type="evidence" value="ECO:0007669"/>
    <property type="project" value="TreeGrafter"/>
</dbReference>
<dbReference type="Proteomes" id="UP000887540">
    <property type="component" value="Unplaced"/>
</dbReference>
<dbReference type="SUPFAM" id="SSF63829">
    <property type="entry name" value="Calcium-dependent phosphotriesterase"/>
    <property type="match status" value="1"/>
</dbReference>
<proteinExistence type="predicted"/>
<dbReference type="PANTHER" id="PTHR10426:SF88">
    <property type="entry name" value="ADIPOCYTE PLASMA MEMBRANE-ASSOCIATED PROTEIN HEMOMUCIN-RELATED"/>
    <property type="match status" value="1"/>
</dbReference>
<dbReference type="AlphaFoldDB" id="A0A914DFM4"/>
<evidence type="ECO:0000313" key="1">
    <source>
        <dbReference type="Proteomes" id="UP000887540"/>
    </source>
</evidence>
<accession>A0A914DFM4</accession>
<dbReference type="InterPro" id="IPR011042">
    <property type="entry name" value="6-blade_b-propeller_TolB-like"/>
</dbReference>
<reference evidence="2" key="1">
    <citation type="submission" date="2022-11" db="UniProtKB">
        <authorList>
            <consortium name="WormBaseParasite"/>
        </authorList>
    </citation>
    <scope>IDENTIFICATION</scope>
</reference>
<protein>
    <submittedName>
        <fullName evidence="2">Uncharacterized protein</fullName>
    </submittedName>
</protein>
<dbReference type="Gene3D" id="2.120.10.30">
    <property type="entry name" value="TolB, C-terminal domain"/>
    <property type="match status" value="1"/>
</dbReference>
<dbReference type="WBParaSite" id="ACRNAN_scaffold25500.g18449.t1">
    <property type="protein sequence ID" value="ACRNAN_scaffold25500.g18449.t1"/>
    <property type="gene ID" value="ACRNAN_scaffold25500.g18449"/>
</dbReference>
<organism evidence="1 2">
    <name type="scientific">Acrobeloides nanus</name>
    <dbReference type="NCBI Taxonomy" id="290746"/>
    <lineage>
        <taxon>Eukaryota</taxon>
        <taxon>Metazoa</taxon>
        <taxon>Ecdysozoa</taxon>
        <taxon>Nematoda</taxon>
        <taxon>Chromadorea</taxon>
        <taxon>Rhabditida</taxon>
        <taxon>Tylenchina</taxon>
        <taxon>Cephalobomorpha</taxon>
        <taxon>Cephaloboidea</taxon>
        <taxon>Cephalobidae</taxon>
        <taxon>Acrobeloides</taxon>
    </lineage>
</organism>
<sequence length="86" mass="9879">MSFLVCETGMARVTRYHFKGPKENFREFVAENLPGYPDNIRLSILGTYYVGFVGVRHPSKFSLLEWLGPLPSLRGLLMRSNKWPTS</sequence>
<dbReference type="GO" id="GO:0012505">
    <property type="term" value="C:endomembrane system"/>
    <property type="evidence" value="ECO:0007669"/>
    <property type="project" value="TreeGrafter"/>
</dbReference>
<dbReference type="PANTHER" id="PTHR10426">
    <property type="entry name" value="STRICTOSIDINE SYNTHASE-RELATED"/>
    <property type="match status" value="1"/>
</dbReference>